<evidence type="ECO:0000313" key="1">
    <source>
        <dbReference type="EMBL" id="KAJ8909291.1"/>
    </source>
</evidence>
<accession>A0AAV8V4Z9</accession>
<dbReference type="Proteomes" id="UP001159042">
    <property type="component" value="Unassembled WGS sequence"/>
</dbReference>
<protein>
    <submittedName>
        <fullName evidence="1">Uncharacterized protein</fullName>
    </submittedName>
</protein>
<proteinExistence type="predicted"/>
<gene>
    <name evidence="1" type="ORF">NQ315_011250</name>
</gene>
<sequence length="181" mass="20659">MYKKILDDQPTLKTAKLVSKIATTLGVAKSTYKSTRTVSTSKQCGGRPGMITLFDEATKNSIRRIVHGFFFSNEIPTLDKLLNEIKKSSGFTTDVPFIIIQIYETNQFQILKMKSSEGRPIYYLDETWLNEGHTKEKVWVDNNIKSKREAFIEGLSTGLKNPSGKGKTSHHFTCRLRRRFC</sequence>
<evidence type="ECO:0000313" key="2">
    <source>
        <dbReference type="Proteomes" id="UP001159042"/>
    </source>
</evidence>
<comment type="caution">
    <text evidence="1">The sequence shown here is derived from an EMBL/GenBank/DDBJ whole genome shotgun (WGS) entry which is preliminary data.</text>
</comment>
<dbReference type="EMBL" id="JANEYG010000676">
    <property type="protein sequence ID" value="KAJ8909291.1"/>
    <property type="molecule type" value="Genomic_DNA"/>
</dbReference>
<reference evidence="1 2" key="1">
    <citation type="journal article" date="2023" name="Insect Mol. Biol.">
        <title>Genome sequencing provides insights into the evolution of gene families encoding plant cell wall-degrading enzymes in longhorned beetles.</title>
        <authorList>
            <person name="Shin N.R."/>
            <person name="Okamura Y."/>
            <person name="Kirsch R."/>
            <person name="Pauchet Y."/>
        </authorList>
    </citation>
    <scope>NUCLEOTIDE SEQUENCE [LARGE SCALE GENOMIC DNA]</scope>
    <source>
        <strain evidence="1">EAD_L_NR</strain>
    </source>
</reference>
<name>A0AAV8V4Z9_9CUCU</name>
<organism evidence="1 2">
    <name type="scientific">Exocentrus adspersus</name>
    <dbReference type="NCBI Taxonomy" id="1586481"/>
    <lineage>
        <taxon>Eukaryota</taxon>
        <taxon>Metazoa</taxon>
        <taxon>Ecdysozoa</taxon>
        <taxon>Arthropoda</taxon>
        <taxon>Hexapoda</taxon>
        <taxon>Insecta</taxon>
        <taxon>Pterygota</taxon>
        <taxon>Neoptera</taxon>
        <taxon>Endopterygota</taxon>
        <taxon>Coleoptera</taxon>
        <taxon>Polyphaga</taxon>
        <taxon>Cucujiformia</taxon>
        <taxon>Chrysomeloidea</taxon>
        <taxon>Cerambycidae</taxon>
        <taxon>Lamiinae</taxon>
        <taxon>Acanthocinini</taxon>
        <taxon>Exocentrus</taxon>
    </lineage>
</organism>
<dbReference type="AlphaFoldDB" id="A0AAV8V4Z9"/>
<keyword evidence="2" id="KW-1185">Reference proteome</keyword>